<feature type="transmembrane region" description="Helical" evidence="1">
    <location>
        <begin position="78"/>
        <end position="106"/>
    </location>
</feature>
<dbReference type="RefSeq" id="WP_169096052.1">
    <property type="nucleotide sequence ID" value="NZ_JABBVZ010000003.1"/>
</dbReference>
<name>A0A7Y0L0L2_9FIRM</name>
<keyword evidence="3" id="KW-1185">Reference proteome</keyword>
<evidence type="ECO:0000313" key="3">
    <source>
        <dbReference type="Proteomes" id="UP000533476"/>
    </source>
</evidence>
<evidence type="ECO:0000313" key="2">
    <source>
        <dbReference type="EMBL" id="NMP21083.1"/>
    </source>
</evidence>
<feature type="transmembrane region" description="Helical" evidence="1">
    <location>
        <begin position="47"/>
        <end position="66"/>
    </location>
</feature>
<organism evidence="2 3">
    <name type="scientific">Sulfobacillus harzensis</name>
    <dbReference type="NCBI Taxonomy" id="2729629"/>
    <lineage>
        <taxon>Bacteria</taxon>
        <taxon>Bacillati</taxon>
        <taxon>Bacillota</taxon>
        <taxon>Clostridia</taxon>
        <taxon>Eubacteriales</taxon>
        <taxon>Clostridiales Family XVII. Incertae Sedis</taxon>
        <taxon>Sulfobacillus</taxon>
    </lineage>
</organism>
<keyword evidence="1" id="KW-0812">Transmembrane</keyword>
<dbReference type="Proteomes" id="UP000533476">
    <property type="component" value="Unassembled WGS sequence"/>
</dbReference>
<proteinExistence type="predicted"/>
<gene>
    <name evidence="2" type="ORF">HIJ39_01760</name>
</gene>
<keyword evidence="1" id="KW-1133">Transmembrane helix</keyword>
<evidence type="ECO:0000256" key="1">
    <source>
        <dbReference type="SAM" id="Phobius"/>
    </source>
</evidence>
<accession>A0A7Y0L0L2</accession>
<reference evidence="2 3" key="1">
    <citation type="submission" date="2020-04" db="EMBL/GenBank/DDBJ databases">
        <authorList>
            <person name="Zhang R."/>
            <person name="Schippers A."/>
        </authorList>
    </citation>
    <scope>NUCLEOTIDE SEQUENCE [LARGE SCALE GENOMIC DNA]</scope>
    <source>
        <strain evidence="2 3">DSM 109850</strain>
    </source>
</reference>
<feature type="transmembrane region" description="Helical" evidence="1">
    <location>
        <begin position="128"/>
        <end position="149"/>
    </location>
</feature>
<protein>
    <submittedName>
        <fullName evidence="2">Uncharacterized protein</fullName>
    </submittedName>
</protein>
<dbReference type="AlphaFoldDB" id="A0A7Y0L0L2"/>
<comment type="caution">
    <text evidence="2">The sequence shown here is derived from an EMBL/GenBank/DDBJ whole genome shotgun (WGS) entry which is preliminary data.</text>
</comment>
<dbReference type="EMBL" id="JABBVZ010000003">
    <property type="protein sequence ID" value="NMP21083.1"/>
    <property type="molecule type" value="Genomic_DNA"/>
</dbReference>
<keyword evidence="1" id="KW-0472">Membrane</keyword>
<sequence length="163" mass="17155">MVDWVYTLDGGETVSRLVIATGVAAGIAVGFEPVWAGRWLDLAFPSWPIPVGVAILVALAAALWRGTRQIDSAKGPTVTMMAVLSIVAGGIVGFGATVVALGYFVVPPMPGHIGYLPGWPWQAVSWELMHRLMPAVVGLGIWVALVCAVETRLTALAPPTARQ</sequence>